<dbReference type="PROSITE" id="PS00687">
    <property type="entry name" value="ALDEHYDE_DEHYDR_GLU"/>
    <property type="match status" value="1"/>
</dbReference>
<dbReference type="InterPro" id="IPR016162">
    <property type="entry name" value="Ald_DH_N"/>
</dbReference>
<sequence>MKEIVLEQREFFNSNQTKDVAFRIAQLKKLKSLIKENEKSFDEAIFTDFKKSAFDNFTCEMALVYHDLDEAIKNVKKWSAKKPVKTNLLNQPGKSYVVPEPLGVSLVIGAWNYPFQLSFAPVIAAMAAGNTVVLKPSELPQNTSRIMAQVVNENFDPAYFTVVEGGVAETTELLAQKFDKIFFTGSVPVGKIVYQAAAKNLTPVTLELGGKSPAIIEADCDLPITVKRLVWAKFLNAGQTCIAPDYILVQESIKDLFLQKMVEEIEKEKFDVTNGNYVQIINQRNTERLASMIDKEKVYSGGKVDIEKRIIQPTILSDVTWEDKIMQDEIFGPILPVLTYRDLSEAISQIKAHPRPLSCYIFTKNNRTKERVLNEISFGGGAVNEAIMHIANSSLPFGGVGNSGIGAYHGEAGFRTFSHYKSILEKPTWFEPSLKYFPHTKKKLNLIKWIMGQR</sequence>
<evidence type="ECO:0000256" key="3">
    <source>
        <dbReference type="PIRNR" id="PIRNR036492"/>
    </source>
</evidence>
<dbReference type="SUPFAM" id="SSF53720">
    <property type="entry name" value="ALDH-like"/>
    <property type="match status" value="1"/>
</dbReference>
<dbReference type="InterPro" id="IPR016163">
    <property type="entry name" value="Ald_DH_C"/>
</dbReference>
<dbReference type="InterPro" id="IPR012394">
    <property type="entry name" value="Aldehyde_DH_NAD(P)"/>
</dbReference>
<evidence type="ECO:0000256" key="4">
    <source>
        <dbReference type="PROSITE-ProRule" id="PRU10007"/>
    </source>
</evidence>
<dbReference type="PANTHER" id="PTHR43570:SF16">
    <property type="entry name" value="ALDEHYDE DEHYDROGENASE TYPE III, ISOFORM Q"/>
    <property type="match status" value="1"/>
</dbReference>
<evidence type="ECO:0000256" key="5">
    <source>
        <dbReference type="RuleBase" id="RU003345"/>
    </source>
</evidence>
<dbReference type="EMBL" id="JBHTMY010000003">
    <property type="protein sequence ID" value="MFD1315497.1"/>
    <property type="molecule type" value="Genomic_DNA"/>
</dbReference>
<dbReference type="PIRSF" id="PIRSF036492">
    <property type="entry name" value="ALDH"/>
    <property type="match status" value="1"/>
</dbReference>
<proteinExistence type="inferred from homology"/>
<keyword evidence="2 3" id="KW-0560">Oxidoreductase</keyword>
<dbReference type="PROSITE" id="PS00070">
    <property type="entry name" value="ALDEHYDE_DEHYDR_CYS"/>
    <property type="match status" value="1"/>
</dbReference>
<dbReference type="InterPro" id="IPR029510">
    <property type="entry name" value="Ald_DH_CS_GLU"/>
</dbReference>
<dbReference type="Gene3D" id="3.40.309.10">
    <property type="entry name" value="Aldehyde Dehydrogenase, Chain A, domain 2"/>
    <property type="match status" value="1"/>
</dbReference>
<evidence type="ECO:0000313" key="8">
    <source>
        <dbReference type="Proteomes" id="UP001597201"/>
    </source>
</evidence>
<name>A0ABW3Y0X8_9FLAO</name>
<dbReference type="RefSeq" id="WP_377177734.1">
    <property type="nucleotide sequence ID" value="NZ_JBHTMY010000003.1"/>
</dbReference>
<accession>A0ABW3Y0X8</accession>
<dbReference type="InterPro" id="IPR016161">
    <property type="entry name" value="Ald_DH/histidinol_DH"/>
</dbReference>
<evidence type="ECO:0000256" key="1">
    <source>
        <dbReference type="ARBA" id="ARBA00009986"/>
    </source>
</evidence>
<dbReference type="InterPro" id="IPR016160">
    <property type="entry name" value="Ald_DH_CS_CYS"/>
</dbReference>
<evidence type="ECO:0000259" key="6">
    <source>
        <dbReference type="Pfam" id="PF00171"/>
    </source>
</evidence>
<protein>
    <recommendedName>
        <fullName evidence="3">Aldehyde dehydrogenase</fullName>
    </recommendedName>
</protein>
<evidence type="ECO:0000256" key="2">
    <source>
        <dbReference type="ARBA" id="ARBA00023002"/>
    </source>
</evidence>
<comment type="caution">
    <text evidence="7">The sequence shown here is derived from an EMBL/GenBank/DDBJ whole genome shotgun (WGS) entry which is preliminary data.</text>
</comment>
<dbReference type="Pfam" id="PF00171">
    <property type="entry name" value="Aldedh"/>
    <property type="match status" value="1"/>
</dbReference>
<dbReference type="InterPro" id="IPR015590">
    <property type="entry name" value="Aldehyde_DH_dom"/>
</dbReference>
<feature type="domain" description="Aldehyde dehydrogenase" evidence="6">
    <location>
        <begin position="14"/>
        <end position="423"/>
    </location>
</feature>
<comment type="similarity">
    <text evidence="1 3 5">Belongs to the aldehyde dehydrogenase family.</text>
</comment>
<evidence type="ECO:0000313" key="7">
    <source>
        <dbReference type="EMBL" id="MFD1315497.1"/>
    </source>
</evidence>
<dbReference type="CDD" id="cd07136">
    <property type="entry name" value="ALDH_YwdH-P39616"/>
    <property type="match status" value="1"/>
</dbReference>
<feature type="active site" evidence="4">
    <location>
        <position position="207"/>
    </location>
</feature>
<reference evidence="8" key="1">
    <citation type="journal article" date="2019" name="Int. J. Syst. Evol. Microbiol.">
        <title>The Global Catalogue of Microorganisms (GCM) 10K type strain sequencing project: providing services to taxonomists for standard genome sequencing and annotation.</title>
        <authorList>
            <consortium name="The Broad Institute Genomics Platform"/>
            <consortium name="The Broad Institute Genome Sequencing Center for Infectious Disease"/>
            <person name="Wu L."/>
            <person name="Ma J."/>
        </authorList>
    </citation>
    <scope>NUCLEOTIDE SEQUENCE [LARGE SCALE GENOMIC DNA]</scope>
    <source>
        <strain evidence="8">CCUG 61485</strain>
    </source>
</reference>
<dbReference type="PANTHER" id="PTHR43570">
    <property type="entry name" value="ALDEHYDE DEHYDROGENASE"/>
    <property type="match status" value="1"/>
</dbReference>
<dbReference type="Proteomes" id="UP001597201">
    <property type="component" value="Unassembled WGS sequence"/>
</dbReference>
<organism evidence="7 8">
    <name type="scientific">Namhaeicola litoreus</name>
    <dbReference type="NCBI Taxonomy" id="1052145"/>
    <lineage>
        <taxon>Bacteria</taxon>
        <taxon>Pseudomonadati</taxon>
        <taxon>Bacteroidota</taxon>
        <taxon>Flavobacteriia</taxon>
        <taxon>Flavobacteriales</taxon>
        <taxon>Flavobacteriaceae</taxon>
        <taxon>Namhaeicola</taxon>
    </lineage>
</organism>
<dbReference type="Gene3D" id="3.40.605.10">
    <property type="entry name" value="Aldehyde Dehydrogenase, Chain A, domain 1"/>
    <property type="match status" value="1"/>
</dbReference>
<gene>
    <name evidence="7" type="ORF">ACFQ39_07700</name>
</gene>
<keyword evidence="8" id="KW-1185">Reference proteome</keyword>